<feature type="domain" description="Spermatogenesis-associated protein 20-like TRX" evidence="2">
    <location>
        <begin position="76"/>
        <end position="120"/>
    </location>
</feature>
<evidence type="ECO:0000313" key="3">
    <source>
        <dbReference type="EnsemblPlants" id="TuG1812G0300004905.01.T02"/>
    </source>
</evidence>
<dbReference type="AlphaFoldDB" id="A0A8R7PZL2"/>
<evidence type="ECO:0000256" key="1">
    <source>
        <dbReference type="SAM" id="MobiDB-lite"/>
    </source>
</evidence>
<reference evidence="3" key="2">
    <citation type="submission" date="2018-03" db="EMBL/GenBank/DDBJ databases">
        <title>The Triticum urartu genome reveals the dynamic nature of wheat genome evolution.</title>
        <authorList>
            <person name="Ling H."/>
            <person name="Ma B."/>
            <person name="Shi X."/>
            <person name="Liu H."/>
            <person name="Dong L."/>
            <person name="Sun H."/>
            <person name="Cao Y."/>
            <person name="Gao Q."/>
            <person name="Zheng S."/>
            <person name="Li Y."/>
            <person name="Yu Y."/>
            <person name="Du H."/>
            <person name="Qi M."/>
            <person name="Li Y."/>
            <person name="Yu H."/>
            <person name="Cui Y."/>
            <person name="Wang N."/>
            <person name="Chen C."/>
            <person name="Wu H."/>
            <person name="Zhao Y."/>
            <person name="Zhang J."/>
            <person name="Li Y."/>
            <person name="Zhou W."/>
            <person name="Zhang B."/>
            <person name="Hu W."/>
            <person name="Eijk M."/>
            <person name="Tang J."/>
            <person name="Witsenboer H."/>
            <person name="Zhao S."/>
            <person name="Li Z."/>
            <person name="Zhang A."/>
            <person name="Wang D."/>
            <person name="Liang C."/>
        </authorList>
    </citation>
    <scope>NUCLEOTIDE SEQUENCE [LARGE SCALE GENOMIC DNA]</scope>
    <source>
        <strain evidence="3">cv. G1812</strain>
    </source>
</reference>
<name>A0A8R7PZL2_TRIUA</name>
<reference evidence="4" key="1">
    <citation type="journal article" date="2013" name="Nature">
        <title>Draft genome of the wheat A-genome progenitor Triticum urartu.</title>
        <authorList>
            <person name="Ling H.Q."/>
            <person name="Zhao S."/>
            <person name="Liu D."/>
            <person name="Wang J."/>
            <person name="Sun H."/>
            <person name="Zhang C."/>
            <person name="Fan H."/>
            <person name="Li D."/>
            <person name="Dong L."/>
            <person name="Tao Y."/>
            <person name="Gao C."/>
            <person name="Wu H."/>
            <person name="Li Y."/>
            <person name="Cui Y."/>
            <person name="Guo X."/>
            <person name="Zheng S."/>
            <person name="Wang B."/>
            <person name="Yu K."/>
            <person name="Liang Q."/>
            <person name="Yang W."/>
            <person name="Lou X."/>
            <person name="Chen J."/>
            <person name="Feng M."/>
            <person name="Jian J."/>
            <person name="Zhang X."/>
            <person name="Luo G."/>
            <person name="Jiang Y."/>
            <person name="Liu J."/>
            <person name="Wang Z."/>
            <person name="Sha Y."/>
            <person name="Zhang B."/>
            <person name="Wu H."/>
            <person name="Tang D."/>
            <person name="Shen Q."/>
            <person name="Xue P."/>
            <person name="Zou S."/>
            <person name="Wang X."/>
            <person name="Liu X."/>
            <person name="Wang F."/>
            <person name="Yang Y."/>
            <person name="An X."/>
            <person name="Dong Z."/>
            <person name="Zhang K."/>
            <person name="Zhang X."/>
            <person name="Luo M.C."/>
            <person name="Dvorak J."/>
            <person name="Tong Y."/>
            <person name="Wang J."/>
            <person name="Yang H."/>
            <person name="Li Z."/>
            <person name="Wang D."/>
            <person name="Zhang A."/>
            <person name="Wang J."/>
        </authorList>
    </citation>
    <scope>NUCLEOTIDE SEQUENCE</scope>
    <source>
        <strain evidence="4">cv. G1812</strain>
    </source>
</reference>
<dbReference type="EnsemblPlants" id="TuG1812G0300004905.01.T02">
    <property type="protein sequence ID" value="TuG1812G0300004905.01.T02"/>
    <property type="gene ID" value="TuG1812G0300004905.01"/>
</dbReference>
<evidence type="ECO:0000259" key="2">
    <source>
        <dbReference type="Pfam" id="PF03190"/>
    </source>
</evidence>
<dbReference type="InterPro" id="IPR024705">
    <property type="entry name" value="Ssp411"/>
</dbReference>
<dbReference type="SUPFAM" id="SSF52833">
    <property type="entry name" value="Thioredoxin-like"/>
    <property type="match status" value="1"/>
</dbReference>
<dbReference type="InterPro" id="IPR036249">
    <property type="entry name" value="Thioredoxin-like_sf"/>
</dbReference>
<gene>
    <name evidence="3" type="primary">LOC125545908</name>
</gene>
<dbReference type="GO" id="GO:0009507">
    <property type="term" value="C:chloroplast"/>
    <property type="evidence" value="ECO:0007669"/>
    <property type="project" value="TreeGrafter"/>
</dbReference>
<dbReference type="Proteomes" id="UP000015106">
    <property type="component" value="Chromosome 3"/>
</dbReference>
<dbReference type="InterPro" id="IPR004879">
    <property type="entry name" value="Ssp411-like_TRX"/>
</dbReference>
<dbReference type="PANTHER" id="PTHR42899">
    <property type="entry name" value="SPERMATOGENESIS-ASSOCIATED PROTEIN 20"/>
    <property type="match status" value="1"/>
</dbReference>
<organism evidence="3 4">
    <name type="scientific">Triticum urartu</name>
    <name type="common">Red wild einkorn</name>
    <name type="synonym">Crithodium urartu</name>
    <dbReference type="NCBI Taxonomy" id="4572"/>
    <lineage>
        <taxon>Eukaryota</taxon>
        <taxon>Viridiplantae</taxon>
        <taxon>Streptophyta</taxon>
        <taxon>Embryophyta</taxon>
        <taxon>Tracheophyta</taxon>
        <taxon>Spermatophyta</taxon>
        <taxon>Magnoliopsida</taxon>
        <taxon>Liliopsida</taxon>
        <taxon>Poales</taxon>
        <taxon>Poaceae</taxon>
        <taxon>BOP clade</taxon>
        <taxon>Pooideae</taxon>
        <taxon>Triticodae</taxon>
        <taxon>Triticeae</taxon>
        <taxon>Triticinae</taxon>
        <taxon>Triticum</taxon>
    </lineage>
</organism>
<dbReference type="Gene3D" id="3.40.30.10">
    <property type="entry name" value="Glutaredoxin"/>
    <property type="match status" value="1"/>
</dbReference>
<protein>
    <recommendedName>
        <fullName evidence="2">Spermatogenesis-associated protein 20-like TRX domain-containing protein</fullName>
    </recommendedName>
</protein>
<reference evidence="3" key="3">
    <citation type="submission" date="2022-06" db="UniProtKB">
        <authorList>
            <consortium name="EnsemblPlants"/>
        </authorList>
    </citation>
    <scope>IDENTIFICATION</scope>
</reference>
<sequence length="145" mass="15790">MDVSPLSRGRMAPPAALARVISCLLPPPLRPPPMLSTRLLRLRHRPSSCSSPLRFVAAAAMSSSSSSAAPGGGRKPNRLAAEHSPYLLQHAHNPVDWYPWGDEAFEKARKLDIPIFLSSNALSEIQVYSSASFNTAMIDWIMGQL</sequence>
<dbReference type="Gramene" id="TuG1812G0300004905.01.T02">
    <property type="protein sequence ID" value="TuG1812G0300004905.01.T02"/>
    <property type="gene ID" value="TuG1812G0300004905.01"/>
</dbReference>
<dbReference type="Pfam" id="PF03190">
    <property type="entry name" value="Thioredox_DsbH"/>
    <property type="match status" value="1"/>
</dbReference>
<keyword evidence="4" id="KW-1185">Reference proteome</keyword>
<accession>A0A8R7PZL2</accession>
<proteinExistence type="predicted"/>
<dbReference type="PANTHER" id="PTHR42899:SF1">
    <property type="entry name" value="SPERMATOGENESIS-ASSOCIATED PROTEIN 20"/>
    <property type="match status" value="1"/>
</dbReference>
<feature type="region of interest" description="Disordered" evidence="1">
    <location>
        <begin position="63"/>
        <end position="82"/>
    </location>
</feature>
<evidence type="ECO:0000313" key="4">
    <source>
        <dbReference type="Proteomes" id="UP000015106"/>
    </source>
</evidence>